<dbReference type="SUPFAM" id="SSF54523">
    <property type="entry name" value="Pili subunits"/>
    <property type="match status" value="1"/>
</dbReference>
<evidence type="ECO:0000256" key="8">
    <source>
        <dbReference type="ARBA" id="ARBA00023136"/>
    </source>
</evidence>
<reference evidence="13 14" key="1">
    <citation type="submission" date="2023-08" db="EMBL/GenBank/DDBJ databases">
        <title>New molecular markers tilS and rpoB for phylogenetic and monitoring studies of the genus Thiothrix biodiversity.</title>
        <authorList>
            <person name="Ravin N.V."/>
            <person name="Smolyakov D."/>
            <person name="Markov N.D."/>
            <person name="Beletsky A.V."/>
            <person name="Mardanov A.V."/>
            <person name="Rudenko T.S."/>
            <person name="Grabovich M.Y."/>
        </authorList>
    </citation>
    <scope>NUCLEOTIDE SEQUENCE [LARGE SCALE GENOMIC DNA]</scope>
    <source>
        <strain evidence="13 14">MK1</strain>
    </source>
</reference>
<feature type="domain" description="General secretion pathway GspH" evidence="12">
    <location>
        <begin position="55"/>
        <end position="168"/>
    </location>
</feature>
<dbReference type="NCBIfam" id="TIGR02532">
    <property type="entry name" value="IV_pilin_GFxxxE"/>
    <property type="match status" value="1"/>
</dbReference>
<evidence type="ECO:0000259" key="12">
    <source>
        <dbReference type="Pfam" id="PF12019"/>
    </source>
</evidence>
<keyword evidence="8 11" id="KW-0472">Membrane</keyword>
<dbReference type="InterPro" id="IPR012902">
    <property type="entry name" value="N_methyl_site"/>
</dbReference>
<evidence type="ECO:0000256" key="7">
    <source>
        <dbReference type="ARBA" id="ARBA00022989"/>
    </source>
</evidence>
<dbReference type="Gene3D" id="3.55.40.10">
    <property type="entry name" value="minor pseudopilin epsh domain"/>
    <property type="match status" value="1"/>
</dbReference>
<gene>
    <name evidence="13" type="ORF">RCF98_01655</name>
</gene>
<dbReference type="RefSeq" id="WP_308393910.1">
    <property type="nucleotide sequence ID" value="NZ_CP133218.1"/>
</dbReference>
<dbReference type="Proteomes" id="UP001236657">
    <property type="component" value="Chromosome"/>
</dbReference>
<sequence>MHYAQTRFGFAYKSHEQAGLTLLELLITLSIASILITAAIPSLTQIYRSYALTTQANEMLMMVNFSRSTSITRNASIRLCRANSEITNTCALSSSDWKHWLILSDKGDVLRRGMLPDNKGLTQTLNITNDMITFGADGLARSNGDLINGKRFAIQVTADPSSESRCLTFGAGSRSSITKTTGNCTA</sequence>
<dbReference type="InterPro" id="IPR045584">
    <property type="entry name" value="Pilin-like"/>
</dbReference>
<dbReference type="Pfam" id="PF12019">
    <property type="entry name" value="GspH"/>
    <property type="match status" value="1"/>
</dbReference>
<evidence type="ECO:0000256" key="2">
    <source>
        <dbReference type="ARBA" id="ARBA00021549"/>
    </source>
</evidence>
<keyword evidence="6 11" id="KW-0812">Transmembrane</keyword>
<accession>A0ABY9MS93</accession>
<evidence type="ECO:0000256" key="5">
    <source>
        <dbReference type="ARBA" id="ARBA00022519"/>
    </source>
</evidence>
<name>A0ABY9MS93_9GAMM</name>
<keyword evidence="3" id="KW-1003">Cell membrane</keyword>
<protein>
    <recommendedName>
        <fullName evidence="2">Type II secretion system protein H</fullName>
    </recommendedName>
    <alternativeName>
        <fullName evidence="10">General secretion pathway protein H</fullName>
    </alternativeName>
</protein>
<evidence type="ECO:0000256" key="10">
    <source>
        <dbReference type="ARBA" id="ARBA00030775"/>
    </source>
</evidence>
<dbReference type="EMBL" id="CP133218">
    <property type="protein sequence ID" value="WML91071.1"/>
    <property type="molecule type" value="Genomic_DNA"/>
</dbReference>
<comment type="similarity">
    <text evidence="9">Belongs to the GSP H family.</text>
</comment>
<evidence type="ECO:0000256" key="9">
    <source>
        <dbReference type="ARBA" id="ARBA00025772"/>
    </source>
</evidence>
<feature type="transmembrane region" description="Helical" evidence="11">
    <location>
        <begin position="20"/>
        <end position="40"/>
    </location>
</feature>
<keyword evidence="14" id="KW-1185">Reference proteome</keyword>
<keyword evidence="7 11" id="KW-1133">Transmembrane helix</keyword>
<evidence type="ECO:0000256" key="11">
    <source>
        <dbReference type="SAM" id="Phobius"/>
    </source>
</evidence>
<keyword evidence="5" id="KW-0997">Cell inner membrane</keyword>
<comment type="subcellular location">
    <subcellularLocation>
        <location evidence="1">Cell inner membrane</location>
        <topology evidence="1">Single-pass membrane protein</topology>
    </subcellularLocation>
</comment>
<evidence type="ECO:0000313" key="14">
    <source>
        <dbReference type="Proteomes" id="UP001236657"/>
    </source>
</evidence>
<dbReference type="InterPro" id="IPR022346">
    <property type="entry name" value="T2SS_GspH"/>
</dbReference>
<organism evidence="13 14">
    <name type="scientific">Thiothrix lacustris</name>
    <dbReference type="NCBI Taxonomy" id="525917"/>
    <lineage>
        <taxon>Bacteria</taxon>
        <taxon>Pseudomonadati</taxon>
        <taxon>Pseudomonadota</taxon>
        <taxon>Gammaproteobacteria</taxon>
        <taxon>Thiotrichales</taxon>
        <taxon>Thiotrichaceae</taxon>
        <taxon>Thiothrix</taxon>
    </lineage>
</organism>
<keyword evidence="4" id="KW-0488">Methylation</keyword>
<evidence type="ECO:0000313" key="13">
    <source>
        <dbReference type="EMBL" id="WML91071.1"/>
    </source>
</evidence>
<dbReference type="PROSITE" id="PS00409">
    <property type="entry name" value="PROKAR_NTER_METHYL"/>
    <property type="match status" value="1"/>
</dbReference>
<dbReference type="Pfam" id="PF07963">
    <property type="entry name" value="N_methyl"/>
    <property type="match status" value="1"/>
</dbReference>
<proteinExistence type="inferred from homology"/>
<evidence type="ECO:0000256" key="1">
    <source>
        <dbReference type="ARBA" id="ARBA00004377"/>
    </source>
</evidence>
<evidence type="ECO:0000256" key="3">
    <source>
        <dbReference type="ARBA" id="ARBA00022475"/>
    </source>
</evidence>
<evidence type="ECO:0000256" key="4">
    <source>
        <dbReference type="ARBA" id="ARBA00022481"/>
    </source>
</evidence>
<evidence type="ECO:0000256" key="6">
    <source>
        <dbReference type="ARBA" id="ARBA00022692"/>
    </source>
</evidence>